<reference evidence="5 6" key="1">
    <citation type="journal article" date="2014" name="Int. J. Syst. Evol. Microbiol.">
        <title>Listeria floridensis sp. nov., Listeria aquatica sp. nov., Listeria cornellensis sp. nov., Listeria riparia sp. nov. and Listeria grandensis sp. nov., from agricultural and natural environments.</title>
        <authorList>
            <person name="den Bakker H.C."/>
            <person name="Warchocki S."/>
            <person name="Wright E.M."/>
            <person name="Allred A.F."/>
            <person name="Ahlstrom C."/>
            <person name="Manuel C.S."/>
            <person name="Stasiewicz M.J."/>
            <person name="Burrell A."/>
            <person name="Roof S."/>
            <person name="Strawn L."/>
            <person name="Fortes E.D."/>
            <person name="Nightingale K.K."/>
            <person name="Kephart D."/>
            <person name="Wiedmann M."/>
        </authorList>
    </citation>
    <scope>NUCLEOTIDE SEQUENCE [LARGE SCALE GENOMIC DNA]</scope>
    <source>
        <strain evidence="5 6">FSL S10-1188</strain>
    </source>
</reference>
<dbReference type="InterPro" id="IPR046771">
    <property type="entry name" value="pAdhesive_11"/>
</dbReference>
<keyword evidence="6" id="KW-1185">Reference proteome</keyword>
<name>W7AZG4_9LIST</name>
<dbReference type="GO" id="GO:0030313">
    <property type="term" value="C:cell envelope"/>
    <property type="evidence" value="ECO:0007669"/>
    <property type="project" value="UniProtKB-SubCell"/>
</dbReference>
<dbReference type="PATRIC" id="fig|1265818.5.peg.1604"/>
<feature type="region of interest" description="Disordered" evidence="3">
    <location>
        <begin position="148"/>
        <end position="175"/>
    </location>
</feature>
<dbReference type="Proteomes" id="UP000019246">
    <property type="component" value="Unassembled WGS sequence"/>
</dbReference>
<dbReference type="PRINTS" id="PR00019">
    <property type="entry name" value="LEURICHRPT"/>
</dbReference>
<dbReference type="InterPro" id="IPR053211">
    <property type="entry name" value="DNA_repair-toleration"/>
</dbReference>
<dbReference type="PANTHER" id="PTHR48060">
    <property type="entry name" value="DNA DAMAGE-REPAIR/TOLERATION PROTEIN DRT100"/>
    <property type="match status" value="1"/>
</dbReference>
<evidence type="ECO:0000256" key="2">
    <source>
        <dbReference type="ARBA" id="ARBA00022737"/>
    </source>
</evidence>
<sequence>MKKLAKNKTIWFLAFGIACFAFLSFVFLTPKLEAADEQSNDLKVSADREALTAGELLTLTVQSSNKADTKITLPISGNFEYKGETKGDATITEDKNKGNLVIDWPANSDKKVVLTLKALQPSTYSFVASTIRDGKKLESKPLKIQIQDPTSTPSVVKTDPQPKFTPRGLTPRVDDYDPNQTVQYDFFENKAWFIDTVNKELHTEQIVPEDATIQRGQVTFGDLAKIKELKFNRSTYQNYYLPKRFDVFKGLQFLWINGLGSGPGDTEPYQPFVLPESIGTLTNLKYLFVKNVVNLEDPVPEWIGQLTNLEQVMIGGNGGSIKNLGGTYRGTIPASIGNLQKLESLTITESHISGNIEDIESSVASLKNLTTLDLSNNNLTGRINKQFLDNKENLTVLDLSRNQLSGNIPASIGNLTNLQKLYLYKNELDGRIPDTITKLTNTTNVNLAFNHLVGALDPKLMDFFIMMAPNRKYSLAGNELSIENIYDTMYTQSTERWDDAFDSKSDYRNGKNAIADGPLYGNLIRTTSEEGGDPSYDGISLNMDYMFQGGLIGSAFTKPNGKLYLFAPRFTDGAPARNNTLAIGYKNKFARQLAYQLSHPTPSADELKKKLSFLDFLPDKLSSQHIYTIWAANADGTRQPDGSLYKQIYSGFPNEDAYITVPDQPMNYTVSIDNPNILNDSSLPKSVDKESAKSNLFVQNVLGYSVGGFRVNPEVVSSFKVVNSKTGEPNTNLKNTVEGGVGDKFTMSIELGGKGVPLPGMPKLEESTFAFPDNFNPRAYFFGVSDAAHNLGLEIDGDSFKVNGKSQTVRAQNAPGSNPNGFTFADPTLIPAVSSGKPALTISLDVKTGDKPIPYEKNEQDEFFGAGKDALLFHTSFVSSIQDPDLTQLSKSENVIVRAGELKFVDVPDVMNFNGGKISNKTLHLKQDDTFKLDVEDSRANKKEWHINFKQTSPFKNDANNHVLPNDSNSKFLFKQGNGDEKTIVPGAPATTVYDSLTQQTTSSTGDITSVSWKNQDDGFFLEVPPGVAQSGNYSSQFTWELVNGPV</sequence>
<comment type="caution">
    <text evidence="5">The sequence shown here is derived from an EMBL/GenBank/DDBJ whole genome shotgun (WGS) entry which is preliminary data.</text>
</comment>
<dbReference type="FunFam" id="3.80.10.10:FF:000383">
    <property type="entry name" value="Leucine-rich repeat receptor protein kinase EMS1"/>
    <property type="match status" value="1"/>
</dbReference>
<evidence type="ECO:0000313" key="5">
    <source>
        <dbReference type="EMBL" id="EUJ19012.1"/>
    </source>
</evidence>
<proteinExistence type="predicted"/>
<protein>
    <submittedName>
        <fullName evidence="5">RHS repeat-associated core domain-containing protein</fullName>
    </submittedName>
</protein>
<dbReference type="OrthoDB" id="2365040at2"/>
<evidence type="ECO:0000313" key="6">
    <source>
        <dbReference type="Proteomes" id="UP000019246"/>
    </source>
</evidence>
<dbReference type="RefSeq" id="WP_036072450.1">
    <property type="nucleotide sequence ID" value="NZ_AOCG01000008.1"/>
</dbReference>
<evidence type="ECO:0000256" key="3">
    <source>
        <dbReference type="SAM" id="MobiDB-lite"/>
    </source>
</evidence>
<dbReference type="Gene3D" id="3.80.10.10">
    <property type="entry name" value="Ribonuclease Inhibitor"/>
    <property type="match status" value="2"/>
</dbReference>
<dbReference type="PANTHER" id="PTHR48060:SF21">
    <property type="entry name" value="L DOMAIN-LIKE PROTEIN"/>
    <property type="match status" value="1"/>
</dbReference>
<dbReference type="Pfam" id="PF20596">
    <property type="entry name" value="pAdhesive_11"/>
    <property type="match status" value="1"/>
</dbReference>
<dbReference type="AlphaFoldDB" id="W7AZG4"/>
<feature type="domain" description="Putative adhesive" evidence="4">
    <location>
        <begin position="38"/>
        <end position="141"/>
    </location>
</feature>
<accession>W7AZG4</accession>
<keyword evidence="1" id="KW-0732">Signal</keyword>
<evidence type="ECO:0000259" key="4">
    <source>
        <dbReference type="Pfam" id="PF20596"/>
    </source>
</evidence>
<dbReference type="SUPFAM" id="SSF52058">
    <property type="entry name" value="L domain-like"/>
    <property type="match status" value="1"/>
</dbReference>
<keyword evidence="2" id="KW-0677">Repeat</keyword>
<dbReference type="Pfam" id="PF00560">
    <property type="entry name" value="LRR_1"/>
    <property type="match status" value="3"/>
</dbReference>
<dbReference type="InterPro" id="IPR032675">
    <property type="entry name" value="LRR_dom_sf"/>
</dbReference>
<dbReference type="PROSITE" id="PS51450">
    <property type="entry name" value="LRR"/>
    <property type="match status" value="1"/>
</dbReference>
<dbReference type="PROSITE" id="PS51257">
    <property type="entry name" value="PROKAR_LIPOPROTEIN"/>
    <property type="match status" value="1"/>
</dbReference>
<organism evidence="5 6">
    <name type="scientific">Listeria aquatica FSL S10-1188</name>
    <dbReference type="NCBI Taxonomy" id="1265818"/>
    <lineage>
        <taxon>Bacteria</taxon>
        <taxon>Bacillati</taxon>
        <taxon>Bacillota</taxon>
        <taxon>Bacilli</taxon>
        <taxon>Bacillales</taxon>
        <taxon>Listeriaceae</taxon>
        <taxon>Listeria</taxon>
    </lineage>
</organism>
<dbReference type="InterPro" id="IPR001611">
    <property type="entry name" value="Leu-rich_rpt"/>
</dbReference>
<gene>
    <name evidence="5" type="ORF">MAQA_07978</name>
</gene>
<dbReference type="EMBL" id="AOCG01000008">
    <property type="protein sequence ID" value="EUJ19012.1"/>
    <property type="molecule type" value="Genomic_DNA"/>
</dbReference>
<evidence type="ECO:0000256" key="1">
    <source>
        <dbReference type="ARBA" id="ARBA00022729"/>
    </source>
</evidence>